<dbReference type="RefSeq" id="WP_378579488.1">
    <property type="nucleotide sequence ID" value="NZ_JBHSFQ010000038.1"/>
</dbReference>
<dbReference type="Proteomes" id="UP001595923">
    <property type="component" value="Unassembled WGS sequence"/>
</dbReference>
<proteinExistence type="predicted"/>
<organism evidence="1 2">
    <name type="scientific">Nocardiopsis mangrovi</name>
    <dbReference type="NCBI Taxonomy" id="1179818"/>
    <lineage>
        <taxon>Bacteria</taxon>
        <taxon>Bacillati</taxon>
        <taxon>Actinomycetota</taxon>
        <taxon>Actinomycetes</taxon>
        <taxon>Streptosporangiales</taxon>
        <taxon>Nocardiopsidaceae</taxon>
        <taxon>Nocardiopsis</taxon>
    </lineage>
</organism>
<evidence type="ECO:0000313" key="1">
    <source>
        <dbReference type="EMBL" id="MFC4565485.1"/>
    </source>
</evidence>
<comment type="caution">
    <text evidence="1">The sequence shown here is derived from an EMBL/GenBank/DDBJ whole genome shotgun (WGS) entry which is preliminary data.</text>
</comment>
<name>A0ABV9E5G5_9ACTN</name>
<reference evidence="2" key="1">
    <citation type="journal article" date="2019" name="Int. J. Syst. Evol. Microbiol.">
        <title>The Global Catalogue of Microorganisms (GCM) 10K type strain sequencing project: providing services to taxonomists for standard genome sequencing and annotation.</title>
        <authorList>
            <consortium name="The Broad Institute Genomics Platform"/>
            <consortium name="The Broad Institute Genome Sequencing Center for Infectious Disease"/>
            <person name="Wu L."/>
            <person name="Ma J."/>
        </authorList>
    </citation>
    <scope>NUCLEOTIDE SEQUENCE [LARGE SCALE GENOMIC DNA]</scope>
    <source>
        <strain evidence="2">XZYJ18</strain>
    </source>
</reference>
<dbReference type="EMBL" id="JBHSFQ010000038">
    <property type="protein sequence ID" value="MFC4565485.1"/>
    <property type="molecule type" value="Genomic_DNA"/>
</dbReference>
<evidence type="ECO:0000313" key="2">
    <source>
        <dbReference type="Proteomes" id="UP001595923"/>
    </source>
</evidence>
<keyword evidence="2" id="KW-1185">Reference proteome</keyword>
<accession>A0ABV9E5G5</accession>
<sequence length="45" mass="5212">MGFFGAHWGYAETDEAECGELTPREQQWLHEIEQKQQDTQGSGER</sequence>
<gene>
    <name evidence="1" type="ORF">ACFO4E_26810</name>
</gene>
<protein>
    <submittedName>
        <fullName evidence="1">Uncharacterized protein</fullName>
    </submittedName>
</protein>